<feature type="repeat" description="TPR" evidence="3">
    <location>
        <begin position="309"/>
        <end position="342"/>
    </location>
</feature>
<dbReference type="PANTHER" id="PTHR45641">
    <property type="entry name" value="TETRATRICOPEPTIDE REPEAT PROTEIN (AFU_ORTHOLOGUE AFUA_6G03870)"/>
    <property type="match status" value="1"/>
</dbReference>
<dbReference type="Pfam" id="PF13424">
    <property type="entry name" value="TPR_12"/>
    <property type="match status" value="1"/>
</dbReference>
<sequence>MTLHLVYQPSGPVGHDAELDIIAVHGLNAQNREDTAHAWDTWRTPSGPTGRLWLRDDLPGQIPLPNLHLRVQLCSRVRDLACNVHRQGKRPSRICAHGAGWRAKITTDNILRAYHGRLVDQASADQREEQPRHQDIKDATYGLCFFATPHGGGERTRVRLRRSLANLAIKAGLKKGDNVIEALKPGGMFAETIAEQWRHQSGHYDCISFWGSLDEAVPREPAQIGLPSDREAVVILKATHDKLCKFGDSEDDQFNLKTVQSNLQGLCQRSLESLRKSLEKGESFVGLRNNTASTPSDAQARPEADNPHLDTQYELGRAYLYNEQIDEAIEIFEGLVRVEREILAADDHNRLCSEHALASAYLDNREIREAIEILEDVVLIRRDILLAEDYFRLSSEHTLASAYLDNMQHKAAIEILEGVMQVRREILATEDHDRLSSEHVLGCAYLQNGQTKEAIEIIEHAVRMKRSILPAEDHSRLASEYTLARAYLDDRKIKEAIEIFEGVVRVEGDILPDEDCDLLLSKQALGLAYIAAGSFRKAVLILENVVHIQMSIFPADDPSRLVSEQALRVAVKNLEALHLTQHEVDRPII</sequence>
<evidence type="ECO:0000313" key="6">
    <source>
        <dbReference type="Proteomes" id="UP000616885"/>
    </source>
</evidence>
<dbReference type="Proteomes" id="UP000616885">
    <property type="component" value="Unassembled WGS sequence"/>
</dbReference>
<dbReference type="Pfam" id="PF13181">
    <property type="entry name" value="TPR_8"/>
    <property type="match status" value="1"/>
</dbReference>
<organism evidence="5 6">
    <name type="scientific">Bionectria ochroleuca</name>
    <name type="common">Gliocladium roseum</name>
    <dbReference type="NCBI Taxonomy" id="29856"/>
    <lineage>
        <taxon>Eukaryota</taxon>
        <taxon>Fungi</taxon>
        <taxon>Dikarya</taxon>
        <taxon>Ascomycota</taxon>
        <taxon>Pezizomycotina</taxon>
        <taxon>Sordariomycetes</taxon>
        <taxon>Hypocreomycetidae</taxon>
        <taxon>Hypocreales</taxon>
        <taxon>Bionectriaceae</taxon>
        <taxon>Clonostachys</taxon>
    </lineage>
</organism>
<dbReference type="EMBL" id="JADCTT010000001">
    <property type="protein sequence ID" value="KAF9758483.1"/>
    <property type="molecule type" value="Genomic_DNA"/>
</dbReference>
<feature type="region of interest" description="Disordered" evidence="4">
    <location>
        <begin position="287"/>
        <end position="307"/>
    </location>
</feature>
<dbReference type="SUPFAM" id="SSF48452">
    <property type="entry name" value="TPR-like"/>
    <property type="match status" value="2"/>
</dbReference>
<dbReference type="PROSITE" id="PS50005">
    <property type="entry name" value="TPR"/>
    <property type="match status" value="1"/>
</dbReference>
<evidence type="ECO:0000256" key="1">
    <source>
        <dbReference type="ARBA" id="ARBA00022737"/>
    </source>
</evidence>
<feature type="compositionally biased region" description="Polar residues" evidence="4">
    <location>
        <begin position="288"/>
        <end position="297"/>
    </location>
</feature>
<dbReference type="PANTHER" id="PTHR45641:SF19">
    <property type="entry name" value="NEPHROCYSTIN-3"/>
    <property type="match status" value="1"/>
</dbReference>
<protein>
    <recommendedName>
        <fullName evidence="7">MalT-like TPR region domain-containing protein</fullName>
    </recommendedName>
</protein>
<dbReference type="Gene3D" id="1.25.40.10">
    <property type="entry name" value="Tetratricopeptide repeat domain"/>
    <property type="match status" value="2"/>
</dbReference>
<dbReference type="InterPro" id="IPR011990">
    <property type="entry name" value="TPR-like_helical_dom_sf"/>
</dbReference>
<reference evidence="5" key="1">
    <citation type="submission" date="2020-10" db="EMBL/GenBank/DDBJ databases">
        <title>High-Quality Genome Resource of Clonostachys rosea strain S41 by Oxford Nanopore Long-Read Sequencing.</title>
        <authorList>
            <person name="Wang H."/>
        </authorList>
    </citation>
    <scope>NUCLEOTIDE SEQUENCE</scope>
    <source>
        <strain evidence="5">S41</strain>
    </source>
</reference>
<name>A0A8H7TVL0_BIOOC</name>
<accession>A0A8H7TVL0</accession>
<evidence type="ECO:0000256" key="3">
    <source>
        <dbReference type="PROSITE-ProRule" id="PRU00339"/>
    </source>
</evidence>
<dbReference type="AlphaFoldDB" id="A0A8H7TVL0"/>
<evidence type="ECO:0008006" key="7">
    <source>
        <dbReference type="Google" id="ProtNLM"/>
    </source>
</evidence>
<dbReference type="InterPro" id="IPR019734">
    <property type="entry name" value="TPR_rpt"/>
</dbReference>
<gene>
    <name evidence="5" type="ORF">IM811_000177</name>
</gene>
<evidence type="ECO:0000256" key="4">
    <source>
        <dbReference type="SAM" id="MobiDB-lite"/>
    </source>
</evidence>
<dbReference type="SMART" id="SM00028">
    <property type="entry name" value="TPR"/>
    <property type="match status" value="3"/>
</dbReference>
<keyword evidence="2 3" id="KW-0802">TPR repeat</keyword>
<comment type="caution">
    <text evidence="5">The sequence shown here is derived from an EMBL/GenBank/DDBJ whole genome shotgun (WGS) entry which is preliminary data.</text>
</comment>
<keyword evidence="1" id="KW-0677">Repeat</keyword>
<proteinExistence type="predicted"/>
<evidence type="ECO:0000256" key="2">
    <source>
        <dbReference type="ARBA" id="ARBA00022803"/>
    </source>
</evidence>
<evidence type="ECO:0000313" key="5">
    <source>
        <dbReference type="EMBL" id="KAF9758483.1"/>
    </source>
</evidence>